<keyword evidence="3" id="KW-1185">Reference proteome</keyword>
<evidence type="ECO:0000313" key="2">
    <source>
        <dbReference type="EMBL" id="MBC5717834.1"/>
    </source>
</evidence>
<dbReference type="AlphaFoldDB" id="A0A8J6J507"/>
<keyword evidence="1" id="KW-0732">Signal</keyword>
<dbReference type="RefSeq" id="WP_186878998.1">
    <property type="nucleotide sequence ID" value="NZ_JACOPN010000007.1"/>
</dbReference>
<protein>
    <submittedName>
        <fullName evidence="2">Uncharacterized protein</fullName>
    </submittedName>
</protein>
<feature type="chain" id="PRO_5039476596" evidence="1">
    <location>
        <begin position="20"/>
        <end position="190"/>
    </location>
</feature>
<dbReference type="EMBL" id="JACOPN010000007">
    <property type="protein sequence ID" value="MBC5717834.1"/>
    <property type="molecule type" value="Genomic_DNA"/>
</dbReference>
<gene>
    <name evidence="2" type="ORF">H8S55_10930</name>
</gene>
<evidence type="ECO:0000313" key="3">
    <source>
        <dbReference type="Proteomes" id="UP000602260"/>
    </source>
</evidence>
<evidence type="ECO:0000256" key="1">
    <source>
        <dbReference type="SAM" id="SignalP"/>
    </source>
</evidence>
<organism evidence="2 3">
    <name type="scientific">Flintibacter faecis</name>
    <dbReference type="NCBI Taxonomy" id="2763047"/>
    <lineage>
        <taxon>Bacteria</taxon>
        <taxon>Bacillati</taxon>
        <taxon>Bacillota</taxon>
        <taxon>Clostridia</taxon>
        <taxon>Eubacteriales</taxon>
        <taxon>Flintibacter</taxon>
    </lineage>
</organism>
<reference evidence="2" key="1">
    <citation type="submission" date="2020-08" db="EMBL/GenBank/DDBJ databases">
        <title>Genome public.</title>
        <authorList>
            <person name="Liu C."/>
            <person name="Sun Q."/>
        </authorList>
    </citation>
    <scope>NUCLEOTIDE SEQUENCE</scope>
    <source>
        <strain evidence="2">BX5</strain>
    </source>
</reference>
<feature type="signal peptide" evidence="1">
    <location>
        <begin position="1"/>
        <end position="19"/>
    </location>
</feature>
<dbReference type="Proteomes" id="UP000602260">
    <property type="component" value="Unassembled WGS sequence"/>
</dbReference>
<proteinExistence type="predicted"/>
<sequence length="190" mass="20648">MKKVFAAAAALALCTGLLAGCGEKSSGERIDGGLADSLPIDLEFSSGVGAWGTGLTLAADGSFSGEYHDSDMGDSGDDYPDGTVYLCNFSGKFTDIKQLDDHSYSLTLEELSSDYEQGKEWVEDGVRYVSSEPYGVEQGKDFILYLPDTPTDGLNEEFLSWWPGQYQEDQADTLDFYGLYNVDMGYGFFG</sequence>
<name>A0A8J6J507_9FIRM</name>
<accession>A0A8J6J507</accession>
<comment type="caution">
    <text evidence="2">The sequence shown here is derived from an EMBL/GenBank/DDBJ whole genome shotgun (WGS) entry which is preliminary data.</text>
</comment>
<dbReference type="PROSITE" id="PS51257">
    <property type="entry name" value="PROKAR_LIPOPROTEIN"/>
    <property type="match status" value="1"/>
</dbReference>